<reference evidence="1 2" key="1">
    <citation type="submission" date="2021-06" db="EMBL/GenBank/DDBJ databases">
        <title>Caerostris extrusa draft genome.</title>
        <authorList>
            <person name="Kono N."/>
            <person name="Arakawa K."/>
        </authorList>
    </citation>
    <scope>NUCLEOTIDE SEQUENCE [LARGE SCALE GENOMIC DNA]</scope>
</reference>
<dbReference type="EMBL" id="BPLR01020221">
    <property type="protein sequence ID" value="GIX76060.1"/>
    <property type="molecule type" value="Genomic_DNA"/>
</dbReference>
<evidence type="ECO:0000313" key="2">
    <source>
        <dbReference type="Proteomes" id="UP001054945"/>
    </source>
</evidence>
<protein>
    <submittedName>
        <fullName evidence="1">Uncharacterized protein</fullName>
    </submittedName>
</protein>
<evidence type="ECO:0000313" key="1">
    <source>
        <dbReference type="EMBL" id="GIX76060.1"/>
    </source>
</evidence>
<sequence>MDHTHRVSSVVESWPPFGPLAFLLPGPRPWKGFPICKSNLSEKARDLSSGGRITRRQMTVSTVMPNYANSPITCGKINVKRLGQEY</sequence>
<dbReference type="AlphaFoldDB" id="A0AAV4MUC1"/>
<comment type="caution">
    <text evidence="1">The sequence shown here is derived from an EMBL/GenBank/DDBJ whole genome shotgun (WGS) entry which is preliminary data.</text>
</comment>
<accession>A0AAV4MUC1</accession>
<gene>
    <name evidence="1" type="ORF">CEXT_173731</name>
</gene>
<keyword evidence="2" id="KW-1185">Reference proteome</keyword>
<dbReference type="Proteomes" id="UP001054945">
    <property type="component" value="Unassembled WGS sequence"/>
</dbReference>
<name>A0AAV4MUC1_CAEEX</name>
<proteinExistence type="predicted"/>
<organism evidence="1 2">
    <name type="scientific">Caerostris extrusa</name>
    <name type="common">Bark spider</name>
    <name type="synonym">Caerostris bankana</name>
    <dbReference type="NCBI Taxonomy" id="172846"/>
    <lineage>
        <taxon>Eukaryota</taxon>
        <taxon>Metazoa</taxon>
        <taxon>Ecdysozoa</taxon>
        <taxon>Arthropoda</taxon>
        <taxon>Chelicerata</taxon>
        <taxon>Arachnida</taxon>
        <taxon>Araneae</taxon>
        <taxon>Araneomorphae</taxon>
        <taxon>Entelegynae</taxon>
        <taxon>Araneoidea</taxon>
        <taxon>Araneidae</taxon>
        <taxon>Caerostris</taxon>
    </lineage>
</organism>